<evidence type="ECO:0008006" key="3">
    <source>
        <dbReference type="Google" id="ProtNLM"/>
    </source>
</evidence>
<sequence length="134" mass="15404">MKLTIKGSIGESNVDLEVEIQDSDFQQAVSLLKDTKIELVKNNVEKTSQEQESALIKSRPEAKSSELALSLKYIEQKKEVSQYQLIDHLADEGHRDANIKRAIMWLKHHADIKVDTVSKGEHSQYYVFRWNPSH</sequence>
<comment type="caution">
    <text evidence="1">The sequence shown here is derived from an EMBL/GenBank/DDBJ whole genome shotgun (WGS) entry which is preliminary data.</text>
</comment>
<accession>A0ABV7HGZ3</accession>
<dbReference type="RefSeq" id="WP_386721724.1">
    <property type="nucleotide sequence ID" value="NZ_JBHRSZ010000005.1"/>
</dbReference>
<organism evidence="1 2">
    <name type="scientific">Litoribrevibacter euphylliae</name>
    <dbReference type="NCBI Taxonomy" id="1834034"/>
    <lineage>
        <taxon>Bacteria</taxon>
        <taxon>Pseudomonadati</taxon>
        <taxon>Pseudomonadota</taxon>
        <taxon>Gammaproteobacteria</taxon>
        <taxon>Oceanospirillales</taxon>
        <taxon>Oceanospirillaceae</taxon>
        <taxon>Litoribrevibacter</taxon>
    </lineage>
</organism>
<dbReference type="EMBL" id="JBHRSZ010000005">
    <property type="protein sequence ID" value="MFC3152004.1"/>
    <property type="molecule type" value="Genomic_DNA"/>
</dbReference>
<name>A0ABV7HGZ3_9GAMM</name>
<evidence type="ECO:0000313" key="1">
    <source>
        <dbReference type="EMBL" id="MFC3152004.1"/>
    </source>
</evidence>
<keyword evidence="2" id="KW-1185">Reference proteome</keyword>
<evidence type="ECO:0000313" key="2">
    <source>
        <dbReference type="Proteomes" id="UP001595476"/>
    </source>
</evidence>
<proteinExistence type="predicted"/>
<reference evidence="2" key="1">
    <citation type="journal article" date="2019" name="Int. J. Syst. Evol. Microbiol.">
        <title>The Global Catalogue of Microorganisms (GCM) 10K type strain sequencing project: providing services to taxonomists for standard genome sequencing and annotation.</title>
        <authorList>
            <consortium name="The Broad Institute Genomics Platform"/>
            <consortium name="The Broad Institute Genome Sequencing Center for Infectious Disease"/>
            <person name="Wu L."/>
            <person name="Ma J."/>
        </authorList>
    </citation>
    <scope>NUCLEOTIDE SEQUENCE [LARGE SCALE GENOMIC DNA]</scope>
    <source>
        <strain evidence="2">KCTC 52438</strain>
    </source>
</reference>
<dbReference type="Proteomes" id="UP001595476">
    <property type="component" value="Unassembled WGS sequence"/>
</dbReference>
<gene>
    <name evidence="1" type="ORF">ACFOEK_13260</name>
</gene>
<protein>
    <recommendedName>
        <fullName evidence="3">DUF3489 domain-containing protein</fullName>
    </recommendedName>
</protein>